<sequence length="296" mass="32486">MDSSRSGGRRLKDRLARLLRPANSLLRSSCSSSSATSTAFTTTPAATTISPTSSTSTTAANYTTAVSMLPRAEPFSTALDRLRHPPPERVRINNNKAQVVKEASSSSRHGSRRHSKQNVIDIGGVRALSSNPYGFTTSSDEEKEEDDDDDETEAFFSTRTRSLLSSDASAFYRRKHHPPPNSNKRRRRPQRRRRRRGPAASCVDTCGGGASEPGFRPLVMAAAEEVRRGLAVVKRSRDPYGDFRESMVQVIVERQVFGAAELEGLLDSYMALNAPCLHPVILQAFSDIWLVLYGGG</sequence>
<comment type="function">
    <text evidence="6">Transcriptional repressor that regulates multiple aspects of plant growth and development.</text>
</comment>
<feature type="compositionally biased region" description="Low complexity" evidence="7">
    <location>
        <begin position="28"/>
        <end position="57"/>
    </location>
</feature>
<feature type="compositionally biased region" description="Basic residues" evidence="7">
    <location>
        <begin position="172"/>
        <end position="197"/>
    </location>
</feature>
<dbReference type="GO" id="GO:0005634">
    <property type="term" value="C:nucleus"/>
    <property type="evidence" value="ECO:0007669"/>
    <property type="project" value="UniProtKB-SubCell"/>
</dbReference>
<comment type="caution">
    <text evidence="9">The sequence shown here is derived from an EMBL/GenBank/DDBJ whole genome shotgun (WGS) entry which is preliminary data.</text>
</comment>
<dbReference type="NCBIfam" id="TIGR01568">
    <property type="entry name" value="A_thal_3678"/>
    <property type="match status" value="1"/>
</dbReference>
<accession>A0AAV5C9V5</accession>
<name>A0AAV5C9V5_ELECO</name>
<evidence type="ECO:0000256" key="4">
    <source>
        <dbReference type="ARBA" id="ARBA00023163"/>
    </source>
</evidence>
<evidence type="ECO:0000256" key="3">
    <source>
        <dbReference type="ARBA" id="ARBA00023015"/>
    </source>
</evidence>
<dbReference type="Proteomes" id="UP001054889">
    <property type="component" value="Unassembled WGS sequence"/>
</dbReference>
<protein>
    <recommendedName>
        <fullName evidence="6">Transcription repressor</fullName>
    </recommendedName>
    <alternativeName>
        <fullName evidence="6">Ovate family protein</fullName>
    </alternativeName>
</protein>
<reference evidence="9" key="2">
    <citation type="submission" date="2021-12" db="EMBL/GenBank/DDBJ databases">
        <title>Resequencing data analysis of finger millet.</title>
        <authorList>
            <person name="Hatakeyama M."/>
            <person name="Aluri S."/>
            <person name="Balachadran M.T."/>
            <person name="Sivarajan S.R."/>
            <person name="Poveda L."/>
            <person name="Shimizu-Inatsugi R."/>
            <person name="Schlapbach R."/>
            <person name="Sreeman S.M."/>
            <person name="Shimizu K.K."/>
        </authorList>
    </citation>
    <scope>NUCLEOTIDE SEQUENCE</scope>
</reference>
<organism evidence="9 10">
    <name type="scientific">Eleusine coracana subsp. coracana</name>
    <dbReference type="NCBI Taxonomy" id="191504"/>
    <lineage>
        <taxon>Eukaryota</taxon>
        <taxon>Viridiplantae</taxon>
        <taxon>Streptophyta</taxon>
        <taxon>Embryophyta</taxon>
        <taxon>Tracheophyta</taxon>
        <taxon>Spermatophyta</taxon>
        <taxon>Magnoliopsida</taxon>
        <taxon>Liliopsida</taxon>
        <taxon>Poales</taxon>
        <taxon>Poaceae</taxon>
        <taxon>PACMAD clade</taxon>
        <taxon>Chloridoideae</taxon>
        <taxon>Cynodonteae</taxon>
        <taxon>Eleusininae</taxon>
        <taxon>Eleusine</taxon>
    </lineage>
</organism>
<feature type="compositionally biased region" description="Polar residues" evidence="7">
    <location>
        <begin position="155"/>
        <end position="168"/>
    </location>
</feature>
<feature type="compositionally biased region" description="Basic and acidic residues" evidence="7">
    <location>
        <begin position="80"/>
        <end position="91"/>
    </location>
</feature>
<proteinExistence type="predicted"/>
<feature type="domain" description="OVATE" evidence="8">
    <location>
        <begin position="232"/>
        <end position="291"/>
    </location>
</feature>
<evidence type="ECO:0000256" key="6">
    <source>
        <dbReference type="RuleBase" id="RU367028"/>
    </source>
</evidence>
<evidence type="ECO:0000256" key="5">
    <source>
        <dbReference type="ARBA" id="ARBA00023242"/>
    </source>
</evidence>
<feature type="compositionally biased region" description="Acidic residues" evidence="7">
    <location>
        <begin position="139"/>
        <end position="153"/>
    </location>
</feature>
<reference evidence="9" key="1">
    <citation type="journal article" date="2018" name="DNA Res.">
        <title>Multiple hybrid de novo genome assembly of finger millet, an orphan allotetraploid crop.</title>
        <authorList>
            <person name="Hatakeyama M."/>
            <person name="Aluri S."/>
            <person name="Balachadran M.T."/>
            <person name="Sivarajan S.R."/>
            <person name="Patrignani A."/>
            <person name="Gruter S."/>
            <person name="Poveda L."/>
            <person name="Shimizu-Inatsugi R."/>
            <person name="Baeten J."/>
            <person name="Francoijs K.J."/>
            <person name="Nataraja K.N."/>
            <person name="Reddy Y.A.N."/>
            <person name="Phadnis S."/>
            <person name="Ravikumar R.L."/>
            <person name="Schlapbach R."/>
            <person name="Sreeman S.M."/>
            <person name="Shimizu K.K."/>
        </authorList>
    </citation>
    <scope>NUCLEOTIDE SEQUENCE</scope>
</reference>
<evidence type="ECO:0000259" key="8">
    <source>
        <dbReference type="PROSITE" id="PS51754"/>
    </source>
</evidence>
<dbReference type="AlphaFoldDB" id="A0AAV5C9V5"/>
<feature type="region of interest" description="Disordered" evidence="7">
    <location>
        <begin position="25"/>
        <end position="57"/>
    </location>
</feature>
<evidence type="ECO:0000313" key="10">
    <source>
        <dbReference type="Proteomes" id="UP001054889"/>
    </source>
</evidence>
<evidence type="ECO:0000313" key="9">
    <source>
        <dbReference type="EMBL" id="GJM94906.1"/>
    </source>
</evidence>
<keyword evidence="2 6" id="KW-0678">Repressor</keyword>
<dbReference type="PANTHER" id="PTHR33057">
    <property type="entry name" value="TRANSCRIPTION REPRESSOR OFP7-RELATED"/>
    <property type="match status" value="1"/>
</dbReference>
<keyword evidence="3 6" id="KW-0805">Transcription regulation</keyword>
<dbReference type="InterPro" id="IPR038933">
    <property type="entry name" value="Ovate"/>
</dbReference>
<comment type="subcellular location">
    <subcellularLocation>
        <location evidence="1 6">Nucleus</location>
    </subcellularLocation>
</comment>
<dbReference type="EMBL" id="BQKI01000005">
    <property type="protein sequence ID" value="GJM94906.1"/>
    <property type="molecule type" value="Genomic_DNA"/>
</dbReference>
<dbReference type="PROSITE" id="PS51754">
    <property type="entry name" value="OVATE"/>
    <property type="match status" value="1"/>
</dbReference>
<dbReference type="Pfam" id="PF04844">
    <property type="entry name" value="Ovate"/>
    <property type="match status" value="1"/>
</dbReference>
<dbReference type="InterPro" id="IPR006458">
    <property type="entry name" value="Ovate_C"/>
</dbReference>
<evidence type="ECO:0000256" key="1">
    <source>
        <dbReference type="ARBA" id="ARBA00004123"/>
    </source>
</evidence>
<keyword evidence="10" id="KW-1185">Reference proteome</keyword>
<evidence type="ECO:0000256" key="2">
    <source>
        <dbReference type="ARBA" id="ARBA00022491"/>
    </source>
</evidence>
<dbReference type="PANTHER" id="PTHR33057:SF17">
    <property type="entry name" value="TRANSCRIPTION REPRESSOR OFP8"/>
    <property type="match status" value="1"/>
</dbReference>
<keyword evidence="5 6" id="KW-0539">Nucleus</keyword>
<evidence type="ECO:0000256" key="7">
    <source>
        <dbReference type="SAM" id="MobiDB-lite"/>
    </source>
</evidence>
<keyword evidence="4 6" id="KW-0804">Transcription</keyword>
<dbReference type="GO" id="GO:0045892">
    <property type="term" value="P:negative regulation of DNA-templated transcription"/>
    <property type="evidence" value="ECO:0007669"/>
    <property type="project" value="UniProtKB-UniRule"/>
</dbReference>
<gene>
    <name evidence="9" type="primary">ga11590</name>
    <name evidence="9" type="ORF">PR202_ga11590</name>
</gene>
<feature type="compositionally biased region" description="Polar residues" evidence="7">
    <location>
        <begin position="128"/>
        <end position="138"/>
    </location>
</feature>
<feature type="region of interest" description="Disordered" evidence="7">
    <location>
        <begin position="77"/>
        <end position="205"/>
    </location>
</feature>